<dbReference type="GO" id="GO:0043041">
    <property type="term" value="P:amino acid activation for nonribosomal peptide biosynthetic process"/>
    <property type="evidence" value="ECO:0007669"/>
    <property type="project" value="TreeGrafter"/>
</dbReference>
<dbReference type="EMBL" id="LMWY01000022">
    <property type="protein sequence ID" value="KUO03041.1"/>
    <property type="molecule type" value="Genomic_DNA"/>
</dbReference>
<dbReference type="GO" id="GO:0008610">
    <property type="term" value="P:lipid biosynthetic process"/>
    <property type="evidence" value="ECO:0007669"/>
    <property type="project" value="UniProtKB-ARBA"/>
</dbReference>
<dbReference type="Gene3D" id="3.30.559.10">
    <property type="entry name" value="Chloramphenicol acetyltransferase-like domain"/>
    <property type="match status" value="1"/>
</dbReference>
<dbReference type="Pfam" id="PF00668">
    <property type="entry name" value="Condensation"/>
    <property type="match status" value="1"/>
</dbReference>
<sequence>MSDDAPVRVQRASALERQFWVGEQIAPSTRANRALARIRADGPVEHGALGAALNAVAARHEALRTAFVVERGELVRKVLPPRDVPPPLYLPAGTGSHDATAALLADDSLDLAAGRLFRAAVAPDDAGATVYLAVHHIAFDGMSQEIFAADLARAYALAVTGEDPVLPVRERAEPATLPPARRAELATHWRTVLDGAADLPLPGAAVGPGPSQRQLAQAELAEDSLELPAATWRAVRTRARHSSCSPYAVLLAALGRALAELTGGAGFCVGTPVAARTPGQSDEIGYLTNTLPVRMPELSGPGVVERVWGSLRESVIGSALSCDEIIRAARTTPGRRMPVYQALFAFENWERAEHTAGPVRIRALPVPPVGGHAEIQLQVTELSTGTLHCVAQAPLSSPWQGHSAALLRAFDAQLGLLCADAATPPLGQENTV</sequence>
<feature type="domain" description="Condensation" evidence="1">
    <location>
        <begin position="17"/>
        <end position="350"/>
    </location>
</feature>
<dbReference type="GO" id="GO:0031177">
    <property type="term" value="F:phosphopantetheine binding"/>
    <property type="evidence" value="ECO:0007669"/>
    <property type="project" value="TreeGrafter"/>
</dbReference>
<evidence type="ECO:0000313" key="2">
    <source>
        <dbReference type="EMBL" id="KUO03041.1"/>
    </source>
</evidence>
<dbReference type="STRING" id="661399.AQJ67_18800"/>
<name>A0A101U2H8_9ACTN</name>
<dbReference type="GO" id="GO:0044550">
    <property type="term" value="P:secondary metabolite biosynthetic process"/>
    <property type="evidence" value="ECO:0007669"/>
    <property type="project" value="TreeGrafter"/>
</dbReference>
<dbReference type="OrthoDB" id="3342888at2"/>
<protein>
    <recommendedName>
        <fullName evidence="1">Condensation domain-containing protein</fullName>
    </recommendedName>
</protein>
<dbReference type="GO" id="GO:0005737">
    <property type="term" value="C:cytoplasm"/>
    <property type="evidence" value="ECO:0007669"/>
    <property type="project" value="TreeGrafter"/>
</dbReference>
<dbReference type="InterPro" id="IPR001242">
    <property type="entry name" value="Condensation_dom"/>
</dbReference>
<evidence type="ECO:0000259" key="1">
    <source>
        <dbReference type="Pfam" id="PF00668"/>
    </source>
</evidence>
<dbReference type="PANTHER" id="PTHR45527">
    <property type="entry name" value="NONRIBOSOMAL PEPTIDE SYNTHETASE"/>
    <property type="match status" value="1"/>
</dbReference>
<dbReference type="GO" id="GO:0003824">
    <property type="term" value="F:catalytic activity"/>
    <property type="evidence" value="ECO:0007669"/>
    <property type="project" value="InterPro"/>
</dbReference>
<dbReference type="AlphaFoldDB" id="A0A101U2H8"/>
<dbReference type="Proteomes" id="UP000053429">
    <property type="component" value="Unassembled WGS sequence"/>
</dbReference>
<gene>
    <name evidence="2" type="ORF">AQJ67_18800</name>
</gene>
<proteinExistence type="predicted"/>
<comment type="caution">
    <text evidence="2">The sequence shown here is derived from an EMBL/GenBank/DDBJ whole genome shotgun (WGS) entry which is preliminary data.</text>
</comment>
<dbReference type="SUPFAM" id="SSF52777">
    <property type="entry name" value="CoA-dependent acyltransferases"/>
    <property type="match status" value="2"/>
</dbReference>
<dbReference type="Gene3D" id="3.30.559.30">
    <property type="entry name" value="Nonribosomal peptide synthetase, condensation domain"/>
    <property type="match status" value="1"/>
</dbReference>
<evidence type="ECO:0000313" key="3">
    <source>
        <dbReference type="Proteomes" id="UP000053429"/>
    </source>
</evidence>
<dbReference type="PANTHER" id="PTHR45527:SF1">
    <property type="entry name" value="FATTY ACID SYNTHASE"/>
    <property type="match status" value="1"/>
</dbReference>
<reference evidence="2 3" key="1">
    <citation type="submission" date="2015-10" db="EMBL/GenBank/DDBJ databases">
        <title>Draft genome sequence of Streptomyces caeruleatus NRRL B-24802, type strain for the species Streptomyces caeruleatus.</title>
        <authorList>
            <person name="Ruckert C."/>
            <person name="Winkler A."/>
            <person name="Kalinowski J."/>
            <person name="Kampfer P."/>
            <person name="Glaeser S."/>
        </authorList>
    </citation>
    <scope>NUCLEOTIDE SEQUENCE [LARGE SCALE GENOMIC DNA]</scope>
    <source>
        <strain evidence="2 3">NRRL B-24802</strain>
    </source>
</reference>
<accession>A0A101U2H8</accession>
<organism evidence="2 3">
    <name type="scientific">Streptomyces caeruleatus</name>
    <dbReference type="NCBI Taxonomy" id="661399"/>
    <lineage>
        <taxon>Bacteria</taxon>
        <taxon>Bacillati</taxon>
        <taxon>Actinomycetota</taxon>
        <taxon>Actinomycetes</taxon>
        <taxon>Kitasatosporales</taxon>
        <taxon>Streptomycetaceae</taxon>
        <taxon>Streptomyces</taxon>
    </lineage>
</organism>
<dbReference type="RefSeq" id="WP_062720163.1">
    <property type="nucleotide sequence ID" value="NZ_KQ948929.1"/>
</dbReference>
<dbReference type="InterPro" id="IPR023213">
    <property type="entry name" value="CAT-like_dom_sf"/>
</dbReference>
<keyword evidence="3" id="KW-1185">Reference proteome</keyword>